<evidence type="ECO:0000256" key="2">
    <source>
        <dbReference type="ARBA" id="ARBA00022692"/>
    </source>
</evidence>
<dbReference type="GO" id="GO:0005886">
    <property type="term" value="C:plasma membrane"/>
    <property type="evidence" value="ECO:0007669"/>
    <property type="project" value="InterPro"/>
</dbReference>
<evidence type="ECO:0000256" key="3">
    <source>
        <dbReference type="ARBA" id="ARBA00022989"/>
    </source>
</evidence>
<evidence type="ECO:0000313" key="7">
    <source>
        <dbReference type="Proteomes" id="UP000322245"/>
    </source>
</evidence>
<dbReference type="PANTHER" id="PTHR28013">
    <property type="entry name" value="PROTEIN DCV1-RELATED"/>
    <property type="match status" value="1"/>
</dbReference>
<dbReference type="Pfam" id="PF06687">
    <property type="entry name" value="SUR7"/>
    <property type="match status" value="1"/>
</dbReference>
<evidence type="ECO:0000256" key="5">
    <source>
        <dbReference type="SAM" id="Phobius"/>
    </source>
</evidence>
<evidence type="ECO:0000256" key="4">
    <source>
        <dbReference type="ARBA" id="ARBA00023136"/>
    </source>
</evidence>
<name>A0A5D3AQR0_9TREE</name>
<dbReference type="InterPro" id="IPR051380">
    <property type="entry name" value="pH-response_reg_palI/RIM9"/>
</dbReference>
<keyword evidence="4 5" id="KW-0472">Membrane</keyword>
<evidence type="ECO:0000256" key="1">
    <source>
        <dbReference type="ARBA" id="ARBA00004141"/>
    </source>
</evidence>
<keyword evidence="2 5" id="KW-0812">Transmembrane</keyword>
<comment type="subcellular location">
    <subcellularLocation>
        <location evidence="1">Membrane</location>
        <topology evidence="1">Multi-pass membrane protein</topology>
    </subcellularLocation>
</comment>
<protein>
    <recommendedName>
        <fullName evidence="8">Pali-domain-containing protein</fullName>
    </recommendedName>
</protein>
<dbReference type="AlphaFoldDB" id="A0A5D3AQR0"/>
<organism evidence="6 7">
    <name type="scientific">Cryptococcus floricola</name>
    <dbReference type="NCBI Taxonomy" id="2591691"/>
    <lineage>
        <taxon>Eukaryota</taxon>
        <taxon>Fungi</taxon>
        <taxon>Dikarya</taxon>
        <taxon>Basidiomycota</taxon>
        <taxon>Agaricomycotina</taxon>
        <taxon>Tremellomycetes</taxon>
        <taxon>Tremellales</taxon>
        <taxon>Cryptococcaceae</taxon>
        <taxon>Cryptococcus</taxon>
    </lineage>
</organism>
<keyword evidence="7" id="KW-1185">Reference proteome</keyword>
<accession>A0A5D3AQR0</accession>
<dbReference type="GO" id="GO:0035838">
    <property type="term" value="C:growing cell tip"/>
    <property type="evidence" value="ECO:0007669"/>
    <property type="project" value="TreeGrafter"/>
</dbReference>
<dbReference type="Proteomes" id="UP000322245">
    <property type="component" value="Unassembled WGS sequence"/>
</dbReference>
<feature type="transmembrane region" description="Helical" evidence="5">
    <location>
        <begin position="166"/>
        <end position="191"/>
    </location>
</feature>
<reference evidence="6 7" key="1">
    <citation type="submission" date="2017-05" db="EMBL/GenBank/DDBJ databases">
        <title>The Genome Sequence of Tsuchiyaea wingfieldii DSM 27421.</title>
        <authorList>
            <person name="Cuomo C."/>
            <person name="Passer A."/>
            <person name="Billmyre B."/>
            <person name="Heitman J."/>
        </authorList>
    </citation>
    <scope>NUCLEOTIDE SEQUENCE [LARGE SCALE GENOMIC DNA]</scope>
    <source>
        <strain evidence="6 7">DSM 27421</strain>
    </source>
</reference>
<evidence type="ECO:0000313" key="6">
    <source>
        <dbReference type="EMBL" id="TYJ53825.1"/>
    </source>
</evidence>
<feature type="transmembrane region" description="Helical" evidence="5">
    <location>
        <begin position="91"/>
        <end position="113"/>
    </location>
</feature>
<proteinExistence type="predicted"/>
<dbReference type="InterPro" id="IPR009571">
    <property type="entry name" value="SUR7/Rim9-like_fungi"/>
</dbReference>
<feature type="transmembrane region" description="Helical" evidence="5">
    <location>
        <begin position="119"/>
        <end position="145"/>
    </location>
</feature>
<feature type="transmembrane region" description="Helical" evidence="5">
    <location>
        <begin position="6"/>
        <end position="24"/>
    </location>
</feature>
<sequence>MPSPAFPGLFFAFCAMVLLIFVSVSPPAWEKINFLKASVNNQTTVFGVLGECLKGGGGECTAKNVGYDLKVWGADNLNINTTNFHRLTRALILHPIAGFFALLSLLFGALATLCASRFLTIMMALSALFGLLITIAAFVLDMVFWTLVKHKIRDAGYSASYGNANWLTAGALAAFALSFCTSLCGAFGRFASGRFAGEKV</sequence>
<evidence type="ECO:0008006" key="8">
    <source>
        <dbReference type="Google" id="ProtNLM"/>
    </source>
</evidence>
<dbReference type="GO" id="GO:0032153">
    <property type="term" value="C:cell division site"/>
    <property type="evidence" value="ECO:0007669"/>
    <property type="project" value="TreeGrafter"/>
</dbReference>
<dbReference type="PANTHER" id="PTHR28013:SF3">
    <property type="entry name" value="PROTEIN DCV1-RELATED"/>
    <property type="match status" value="1"/>
</dbReference>
<dbReference type="EMBL" id="NIDF01000076">
    <property type="protein sequence ID" value="TYJ53825.1"/>
    <property type="molecule type" value="Genomic_DNA"/>
</dbReference>
<comment type="caution">
    <text evidence="6">The sequence shown here is derived from an EMBL/GenBank/DDBJ whole genome shotgun (WGS) entry which is preliminary data.</text>
</comment>
<keyword evidence="3 5" id="KW-1133">Transmembrane helix</keyword>
<gene>
    <name evidence="6" type="ORF">B9479_005511</name>
</gene>